<accession>A0ABT9VYR3</accession>
<dbReference type="Proteomes" id="UP001235840">
    <property type="component" value="Unassembled WGS sequence"/>
</dbReference>
<evidence type="ECO:0000313" key="1">
    <source>
        <dbReference type="EMBL" id="MDQ0166138.1"/>
    </source>
</evidence>
<proteinExistence type="predicted"/>
<dbReference type="RefSeq" id="WP_307394118.1">
    <property type="nucleotide sequence ID" value="NZ_BAAADK010000048.1"/>
</dbReference>
<reference evidence="1 2" key="1">
    <citation type="submission" date="2023-07" db="EMBL/GenBank/DDBJ databases">
        <title>Genomic Encyclopedia of Type Strains, Phase IV (KMG-IV): sequencing the most valuable type-strain genomes for metagenomic binning, comparative biology and taxonomic classification.</title>
        <authorList>
            <person name="Goeker M."/>
        </authorList>
    </citation>
    <scope>NUCLEOTIDE SEQUENCE [LARGE SCALE GENOMIC DNA]</scope>
    <source>
        <strain evidence="1 2">DSM 12751</strain>
    </source>
</reference>
<gene>
    <name evidence="1" type="ORF">J2S11_002039</name>
</gene>
<comment type="caution">
    <text evidence="1">The sequence shown here is derived from an EMBL/GenBank/DDBJ whole genome shotgun (WGS) entry which is preliminary data.</text>
</comment>
<name>A0ABT9VYR3_9BACI</name>
<keyword evidence="2" id="KW-1185">Reference proteome</keyword>
<protein>
    <submittedName>
        <fullName evidence="1">Uncharacterized protein</fullName>
    </submittedName>
</protein>
<sequence>MLLFQVFVQFEERWHSVGFVYAKGGPDAMNMFRSKYLIRLQEIVGPDNVDDLSSLNLDYKEVQTMEGKYVQYRE</sequence>
<dbReference type="EMBL" id="JAUSTY010000007">
    <property type="protein sequence ID" value="MDQ0166138.1"/>
    <property type="molecule type" value="Genomic_DNA"/>
</dbReference>
<evidence type="ECO:0000313" key="2">
    <source>
        <dbReference type="Proteomes" id="UP001235840"/>
    </source>
</evidence>
<organism evidence="1 2">
    <name type="scientific">Caldalkalibacillus horti</name>
    <dbReference type="NCBI Taxonomy" id="77523"/>
    <lineage>
        <taxon>Bacteria</taxon>
        <taxon>Bacillati</taxon>
        <taxon>Bacillota</taxon>
        <taxon>Bacilli</taxon>
        <taxon>Bacillales</taxon>
        <taxon>Bacillaceae</taxon>
        <taxon>Caldalkalibacillus</taxon>
    </lineage>
</organism>